<evidence type="ECO:0000313" key="5">
    <source>
        <dbReference type="Proteomes" id="UP001549366"/>
    </source>
</evidence>
<feature type="transmembrane region" description="Helical" evidence="1">
    <location>
        <begin position="12"/>
        <end position="33"/>
    </location>
</feature>
<organism evidence="4 5">
    <name type="scientific">Endozoicomonas lisbonensis</name>
    <dbReference type="NCBI Taxonomy" id="3120522"/>
    <lineage>
        <taxon>Bacteria</taxon>
        <taxon>Pseudomonadati</taxon>
        <taxon>Pseudomonadota</taxon>
        <taxon>Gammaproteobacteria</taxon>
        <taxon>Oceanospirillales</taxon>
        <taxon>Endozoicomonadaceae</taxon>
        <taxon>Endozoicomonas</taxon>
    </lineage>
</organism>
<sequence length="709" mass="81310">MKAFDSLSMKTINKIGLLNVCFFTGLWLIFIFLPLDLIYSNPDEFVSVNVWELLSYGFEYVLLGLLCFNIISIFIFVLGSAISNNIFLCLSFLVPICIWVNSMFLVGSYGEFDGRNNIRIDTSSLTSIFQLVFICLVGAFFIFFRKNIKFLMKAMLALLFVLLTTNAIQLYGVSGNKIEPKDDDVFFTYSKENPNVLMILLDEYQSDYFKNILTDELKESLEGFIWYQDAASNFPTTIVSLAAMFSGQVYDNKLPIKEFYSNLSSKSIPNIIHANNGMVSGFGKNFQQYLFPRESIVEFELIDNKYKSNYIALVNYSLFKSAPDILKPNVYNDEKWFFKADEDNDPYASLSSGQGHYFKELDYMSKRKINVINDYPMTFKFYHSMLTHSPTVFDSNCYPVGVIESSLKNKSAEGLCAFNKILGVIEHLKRSGIYDNTMVIITSDHGSVYTPNTFNDPYPYSKSASTLLIKPFSSDEDFVIDKFPAQLSDLPKTIATALSIDNYYPGEDLLESKKAVRDFRYFNHYIWSKEFFDWSKKYVPPIRQYTIKGRLSDANNWISKNSDIKQMPCDLKVMFNQSESSYYYHDIGLSSIEKWGRWSNGSKVELVVLKNSNCNPSYIELNLSAFVPNPNIPQKAKVYINDIHMGKINFKHGEKLPRTYRFDLLSNLNNELVIQFEIENPVSPEGVGLNADTRMLGLGFIDMMLVSKK</sequence>
<dbReference type="SUPFAM" id="SSF53649">
    <property type="entry name" value="Alkaline phosphatase-like"/>
    <property type="match status" value="1"/>
</dbReference>
<keyword evidence="5" id="KW-1185">Reference proteome</keyword>
<feature type="transmembrane region" description="Helical" evidence="1">
    <location>
        <begin position="86"/>
        <end position="107"/>
    </location>
</feature>
<name>A0ABV2SML1_9GAMM</name>
<dbReference type="InterPro" id="IPR054288">
    <property type="entry name" value="DUF7024"/>
</dbReference>
<dbReference type="RefSeq" id="WP_354009037.1">
    <property type="nucleotide sequence ID" value="NZ_JBEWTA010000001.1"/>
</dbReference>
<dbReference type="Proteomes" id="UP001549366">
    <property type="component" value="Unassembled WGS sequence"/>
</dbReference>
<feature type="transmembrane region" description="Helical" evidence="1">
    <location>
        <begin position="127"/>
        <end position="144"/>
    </location>
</feature>
<dbReference type="Pfam" id="PF00884">
    <property type="entry name" value="Sulfatase"/>
    <property type="match status" value="1"/>
</dbReference>
<dbReference type="InterPro" id="IPR017850">
    <property type="entry name" value="Alkaline_phosphatase_core_sf"/>
</dbReference>
<proteinExistence type="predicted"/>
<reference evidence="4 5" key="1">
    <citation type="submission" date="2024-06" db="EMBL/GenBank/DDBJ databases">
        <title>Genomic Encyclopedia of Type Strains, Phase V (KMG-V): Genome sequencing to study the core and pangenomes of soil and plant-associated prokaryotes.</title>
        <authorList>
            <person name="Whitman W."/>
        </authorList>
    </citation>
    <scope>NUCLEOTIDE SEQUENCE [LARGE SCALE GENOMIC DNA]</scope>
    <source>
        <strain evidence="4 5">NE40</strain>
    </source>
</reference>
<evidence type="ECO:0008006" key="6">
    <source>
        <dbReference type="Google" id="ProtNLM"/>
    </source>
</evidence>
<evidence type="ECO:0000259" key="3">
    <source>
        <dbReference type="Pfam" id="PF22895"/>
    </source>
</evidence>
<evidence type="ECO:0000259" key="2">
    <source>
        <dbReference type="Pfam" id="PF00884"/>
    </source>
</evidence>
<evidence type="ECO:0000313" key="4">
    <source>
        <dbReference type="EMBL" id="MET4759002.1"/>
    </source>
</evidence>
<keyword evidence="1" id="KW-0812">Transmembrane</keyword>
<dbReference type="Gene3D" id="3.40.720.10">
    <property type="entry name" value="Alkaline Phosphatase, subunit A"/>
    <property type="match status" value="1"/>
</dbReference>
<accession>A0ABV2SML1</accession>
<evidence type="ECO:0000256" key="1">
    <source>
        <dbReference type="SAM" id="Phobius"/>
    </source>
</evidence>
<dbReference type="EMBL" id="JBEWTB010000002">
    <property type="protein sequence ID" value="MET4759002.1"/>
    <property type="molecule type" value="Genomic_DNA"/>
</dbReference>
<feature type="domain" description="Sulfatase N-terminal" evidence="2">
    <location>
        <begin position="194"/>
        <end position="454"/>
    </location>
</feature>
<feature type="transmembrane region" description="Helical" evidence="1">
    <location>
        <begin position="156"/>
        <end position="173"/>
    </location>
</feature>
<keyword evidence="1" id="KW-1133">Transmembrane helix</keyword>
<comment type="caution">
    <text evidence="4">The sequence shown here is derived from an EMBL/GenBank/DDBJ whole genome shotgun (WGS) entry which is preliminary data.</text>
</comment>
<protein>
    <recommendedName>
        <fullName evidence="6">Sulfatase N-terminal domain-containing protein</fullName>
    </recommendedName>
</protein>
<feature type="transmembrane region" description="Helical" evidence="1">
    <location>
        <begin position="53"/>
        <end position="79"/>
    </location>
</feature>
<dbReference type="InterPro" id="IPR000917">
    <property type="entry name" value="Sulfatase_N"/>
</dbReference>
<keyword evidence="1" id="KW-0472">Membrane</keyword>
<feature type="domain" description="DUF7024" evidence="3">
    <location>
        <begin position="587"/>
        <end position="704"/>
    </location>
</feature>
<dbReference type="Pfam" id="PF22895">
    <property type="entry name" value="DUF7024"/>
    <property type="match status" value="1"/>
</dbReference>
<gene>
    <name evidence="4" type="ORF">V5J35_004194</name>
</gene>